<gene>
    <name evidence="1" type="ORF">CQE41_25475</name>
</gene>
<accession>A0A5Y3M7I7</accession>
<reference evidence="1" key="1">
    <citation type="submission" date="2018-08" db="EMBL/GenBank/DDBJ databases">
        <authorList>
            <person name="Ashton P.M."/>
            <person name="Dallman T."/>
            <person name="Nair S."/>
            <person name="De Pinna E."/>
            <person name="Peters T."/>
            <person name="Grant K."/>
        </authorList>
    </citation>
    <scope>NUCLEOTIDE SEQUENCE [LARGE SCALE GENOMIC DNA]</scope>
    <source>
        <strain evidence="1">193386</strain>
    </source>
</reference>
<name>A0A5Y3M7I7_SALET</name>
<evidence type="ECO:0000313" key="1">
    <source>
        <dbReference type="EMBL" id="ECI2867430.1"/>
    </source>
</evidence>
<organism evidence="1">
    <name type="scientific">Salmonella enterica I</name>
    <dbReference type="NCBI Taxonomy" id="59201"/>
    <lineage>
        <taxon>Bacteria</taxon>
        <taxon>Pseudomonadati</taxon>
        <taxon>Pseudomonadota</taxon>
        <taxon>Gammaproteobacteria</taxon>
        <taxon>Enterobacterales</taxon>
        <taxon>Enterobacteriaceae</taxon>
        <taxon>Salmonella</taxon>
    </lineage>
</organism>
<protein>
    <recommendedName>
        <fullName evidence="2">Prophage protein</fullName>
    </recommendedName>
</protein>
<evidence type="ECO:0008006" key="2">
    <source>
        <dbReference type="Google" id="ProtNLM"/>
    </source>
</evidence>
<dbReference type="EMBL" id="AAIURM010000063">
    <property type="protein sequence ID" value="ECI2867430.1"/>
    <property type="molecule type" value="Genomic_DNA"/>
</dbReference>
<comment type="caution">
    <text evidence="1">The sequence shown here is derived from an EMBL/GenBank/DDBJ whole genome shotgun (WGS) entry which is preliminary data.</text>
</comment>
<dbReference type="AlphaFoldDB" id="A0A5Y3M7I7"/>
<sequence>MSDLLTESLALQRIQLIARVVSMDVCSGDDKELALVWINELTTQLIDKLDNYDDEERRRAPVSYQ</sequence>
<dbReference type="Proteomes" id="UP000839636">
    <property type="component" value="Unassembled WGS sequence"/>
</dbReference>
<proteinExistence type="predicted"/>